<evidence type="ECO:0000313" key="2">
    <source>
        <dbReference type="EMBL" id="MBB5428786.1"/>
    </source>
</evidence>
<evidence type="ECO:0000313" key="3">
    <source>
        <dbReference type="Proteomes" id="UP000592780"/>
    </source>
</evidence>
<dbReference type="Proteomes" id="UP000592780">
    <property type="component" value="Unassembled WGS sequence"/>
</dbReference>
<gene>
    <name evidence="2" type="ORF">HDG40_006981</name>
</gene>
<protein>
    <recommendedName>
        <fullName evidence="4">HNH endonuclease</fullName>
    </recommendedName>
</protein>
<evidence type="ECO:0008006" key="4">
    <source>
        <dbReference type="Google" id="ProtNLM"/>
    </source>
</evidence>
<dbReference type="PROSITE" id="PS51257">
    <property type="entry name" value="PROKAR_LIPOPROTEIN"/>
    <property type="match status" value="1"/>
</dbReference>
<dbReference type="AlphaFoldDB" id="A0A7W8VA05"/>
<dbReference type="OrthoDB" id="9104842at2"/>
<accession>A0A7W8VA05</accession>
<organism evidence="2 3">
    <name type="scientific">Paraburkholderia atlantica</name>
    <dbReference type="NCBI Taxonomy" id="2654982"/>
    <lineage>
        <taxon>Bacteria</taxon>
        <taxon>Pseudomonadati</taxon>
        <taxon>Pseudomonadota</taxon>
        <taxon>Betaproteobacteria</taxon>
        <taxon>Burkholderiales</taxon>
        <taxon>Burkholderiaceae</taxon>
        <taxon>Paraburkholderia</taxon>
    </lineage>
</organism>
<reference evidence="2 3" key="1">
    <citation type="submission" date="2020-08" db="EMBL/GenBank/DDBJ databases">
        <title>Genomic Encyclopedia of Type Strains, Phase IV (KMG-V): Genome sequencing to study the core and pangenomes of soil and plant-associated prokaryotes.</title>
        <authorList>
            <person name="Whitman W."/>
        </authorList>
    </citation>
    <scope>NUCLEOTIDE SEQUENCE [LARGE SCALE GENOMIC DNA]</scope>
    <source>
        <strain evidence="2 3">JPY158</strain>
    </source>
</reference>
<feature type="chain" id="PRO_5031263998" description="HNH endonuclease" evidence="1">
    <location>
        <begin position="38"/>
        <end position="183"/>
    </location>
</feature>
<comment type="caution">
    <text evidence="2">The sequence shown here is derived from an EMBL/GenBank/DDBJ whole genome shotgun (WGS) entry which is preliminary data.</text>
</comment>
<keyword evidence="3" id="KW-1185">Reference proteome</keyword>
<feature type="signal peptide" evidence="1">
    <location>
        <begin position="1"/>
        <end position="37"/>
    </location>
</feature>
<sequence length="183" mass="20891">MQLTRASHRDNRKSDGYMKLKSIFATAVLLSSASCFAADLPDPRLTPGAINPDVTQANIGSTICVRGWTKTVRPPAFYTNRLKKLQIRQYGYTDTNPRDFEEDHLIPLSVGGNPTDPRNLWPQPRKSEWNADRKDELEFALYKGVCNGEVSLHDARRAFATDWIVAYRQYGALLQRYRYGYTD</sequence>
<evidence type="ECO:0000256" key="1">
    <source>
        <dbReference type="SAM" id="SignalP"/>
    </source>
</evidence>
<name>A0A7W8VA05_PARAM</name>
<keyword evidence="1" id="KW-0732">Signal</keyword>
<proteinExistence type="predicted"/>
<dbReference type="EMBL" id="JACHDD010000015">
    <property type="protein sequence ID" value="MBB5428786.1"/>
    <property type="molecule type" value="Genomic_DNA"/>
</dbReference>
<dbReference type="RefSeq" id="WP_018432885.1">
    <property type="nucleotide sequence ID" value="NZ_JACHDD010000015.1"/>
</dbReference>